<dbReference type="AlphaFoldDB" id="A0A1H3SQB0"/>
<keyword evidence="2" id="KW-1185">Reference proteome</keyword>
<evidence type="ECO:0000313" key="1">
    <source>
        <dbReference type="EMBL" id="SDZ39868.1"/>
    </source>
</evidence>
<dbReference type="EMBL" id="FNPH01000013">
    <property type="protein sequence ID" value="SDZ39868.1"/>
    <property type="molecule type" value="Genomic_DNA"/>
</dbReference>
<gene>
    <name evidence="1" type="ORF">SAMN05444365_11326</name>
</gene>
<accession>A0A1H3SQB0</accession>
<sequence length="96" mass="11386">MLRARLRFAGHRGRRAVAQLRGPQWRWLPWVRRRARRAARQAILDAAAQQQRREYERACARRIAHALNNRWNGPTEIHGTLLTLGQLNQYKPGERR</sequence>
<proteinExistence type="predicted"/>
<dbReference type="Proteomes" id="UP000242415">
    <property type="component" value="Unassembled WGS sequence"/>
</dbReference>
<reference evidence="2" key="1">
    <citation type="submission" date="2016-10" db="EMBL/GenBank/DDBJ databases">
        <authorList>
            <person name="Varghese N."/>
            <person name="Submissions S."/>
        </authorList>
    </citation>
    <scope>NUCLEOTIDE SEQUENCE [LARGE SCALE GENOMIC DNA]</scope>
    <source>
        <strain evidence="2">DSM 45245</strain>
    </source>
</reference>
<name>A0A1H3SQB0_9ACTN</name>
<protein>
    <submittedName>
        <fullName evidence="1">Uncharacterized protein</fullName>
    </submittedName>
</protein>
<dbReference type="RefSeq" id="WP_139307418.1">
    <property type="nucleotide sequence ID" value="NZ_FNPH01000013.1"/>
</dbReference>
<organism evidence="1 2">
    <name type="scientific">Micromonospora pattaloongensis</name>
    <dbReference type="NCBI Taxonomy" id="405436"/>
    <lineage>
        <taxon>Bacteria</taxon>
        <taxon>Bacillati</taxon>
        <taxon>Actinomycetota</taxon>
        <taxon>Actinomycetes</taxon>
        <taxon>Micromonosporales</taxon>
        <taxon>Micromonosporaceae</taxon>
        <taxon>Micromonospora</taxon>
    </lineage>
</organism>
<evidence type="ECO:0000313" key="2">
    <source>
        <dbReference type="Proteomes" id="UP000242415"/>
    </source>
</evidence>